<comment type="caution">
    <text evidence="1">The sequence shown here is derived from an EMBL/GenBank/DDBJ whole genome shotgun (WGS) entry which is preliminary data.</text>
</comment>
<dbReference type="AlphaFoldDB" id="A0A2N7FAD5"/>
<dbReference type="Proteomes" id="UP000235330">
    <property type="component" value="Unassembled WGS sequence"/>
</dbReference>
<proteinExistence type="predicted"/>
<name>A0A2N7FAD5_VIBSP</name>
<accession>A0A2N7FAD5</accession>
<sequence length="64" mass="7025">MVGTITNATPVMMFKVSSLDVESHRVKLWLGLILDGIMNGNIVKPAVKMIFALVQTSIALLQRI</sequence>
<dbReference type="EMBL" id="MCWU01000029">
    <property type="protein sequence ID" value="PMJ64848.1"/>
    <property type="molecule type" value="Genomic_DNA"/>
</dbReference>
<reference evidence="2" key="1">
    <citation type="submission" date="2016-07" db="EMBL/GenBank/DDBJ databases">
        <title>Nontailed viruses are major unrecognized killers of bacteria in the ocean.</title>
        <authorList>
            <person name="Kauffman K."/>
            <person name="Hussain F."/>
            <person name="Yang J."/>
            <person name="Arevalo P."/>
            <person name="Brown J."/>
            <person name="Cutler M."/>
            <person name="Kelly L."/>
            <person name="Polz M.F."/>
        </authorList>
    </citation>
    <scope>NUCLEOTIDE SEQUENCE [LARGE SCALE GENOMIC DNA]</scope>
    <source>
        <strain evidence="2">10N.261.55.E11</strain>
    </source>
</reference>
<evidence type="ECO:0000313" key="2">
    <source>
        <dbReference type="Proteomes" id="UP000235330"/>
    </source>
</evidence>
<protein>
    <submittedName>
        <fullName evidence="1">Uncharacterized protein</fullName>
    </submittedName>
</protein>
<organism evidence="1 2">
    <name type="scientific">Vibrio splendidus</name>
    <dbReference type="NCBI Taxonomy" id="29497"/>
    <lineage>
        <taxon>Bacteria</taxon>
        <taxon>Pseudomonadati</taxon>
        <taxon>Pseudomonadota</taxon>
        <taxon>Gammaproteobacteria</taxon>
        <taxon>Vibrionales</taxon>
        <taxon>Vibrionaceae</taxon>
        <taxon>Vibrio</taxon>
    </lineage>
</organism>
<evidence type="ECO:0000313" key="1">
    <source>
        <dbReference type="EMBL" id="PMJ64848.1"/>
    </source>
</evidence>
<gene>
    <name evidence="1" type="ORF">BCU17_21130</name>
</gene>